<name>A0AAN6W314_9PEZI</name>
<reference evidence="2" key="1">
    <citation type="journal article" date="2023" name="Mol. Phylogenet. Evol.">
        <title>Genome-scale phylogeny and comparative genomics of the fungal order Sordariales.</title>
        <authorList>
            <person name="Hensen N."/>
            <person name="Bonometti L."/>
            <person name="Westerberg I."/>
            <person name="Brannstrom I.O."/>
            <person name="Guillou S."/>
            <person name="Cros-Aarteil S."/>
            <person name="Calhoun S."/>
            <person name="Haridas S."/>
            <person name="Kuo A."/>
            <person name="Mondo S."/>
            <person name="Pangilinan J."/>
            <person name="Riley R."/>
            <person name="LaButti K."/>
            <person name="Andreopoulos B."/>
            <person name="Lipzen A."/>
            <person name="Chen C."/>
            <person name="Yan M."/>
            <person name="Daum C."/>
            <person name="Ng V."/>
            <person name="Clum A."/>
            <person name="Steindorff A."/>
            <person name="Ohm R.A."/>
            <person name="Martin F."/>
            <person name="Silar P."/>
            <person name="Natvig D.O."/>
            <person name="Lalanne C."/>
            <person name="Gautier V."/>
            <person name="Ament-Velasquez S.L."/>
            <person name="Kruys A."/>
            <person name="Hutchinson M.I."/>
            <person name="Powell A.J."/>
            <person name="Barry K."/>
            <person name="Miller A.N."/>
            <person name="Grigoriev I.V."/>
            <person name="Debuchy R."/>
            <person name="Gladieux P."/>
            <person name="Hiltunen Thoren M."/>
            <person name="Johannesson H."/>
        </authorList>
    </citation>
    <scope>NUCLEOTIDE SEQUENCE</scope>
    <source>
        <strain evidence="2">CBS 892.96</strain>
    </source>
</reference>
<keyword evidence="1" id="KW-1133">Transmembrane helix</keyword>
<sequence length="98" mass="11041">YSNTCSQSKFRLSFLHANLHLAIVLVDLFRLLLLGIKRKTVQQVVELFHPGLVFPVSPSLFGFLLGLCERVGFIFFNPERVQQSRWPLAGGFGILGSH</sequence>
<protein>
    <submittedName>
        <fullName evidence="2">Uncharacterized protein</fullName>
    </submittedName>
</protein>
<feature type="transmembrane region" description="Helical" evidence="1">
    <location>
        <begin position="12"/>
        <end position="36"/>
    </location>
</feature>
<gene>
    <name evidence="2" type="ORF">QBC36DRAFT_357165</name>
</gene>
<comment type="caution">
    <text evidence="2">The sequence shown here is derived from an EMBL/GenBank/DDBJ whole genome shotgun (WGS) entry which is preliminary data.</text>
</comment>
<reference evidence="2" key="2">
    <citation type="submission" date="2023-05" db="EMBL/GenBank/DDBJ databases">
        <authorList>
            <consortium name="Lawrence Berkeley National Laboratory"/>
            <person name="Steindorff A."/>
            <person name="Hensen N."/>
            <person name="Bonometti L."/>
            <person name="Westerberg I."/>
            <person name="Brannstrom I.O."/>
            <person name="Guillou S."/>
            <person name="Cros-Aarteil S."/>
            <person name="Calhoun S."/>
            <person name="Haridas S."/>
            <person name="Kuo A."/>
            <person name="Mondo S."/>
            <person name="Pangilinan J."/>
            <person name="Riley R."/>
            <person name="Labutti K."/>
            <person name="Andreopoulos B."/>
            <person name="Lipzen A."/>
            <person name="Chen C."/>
            <person name="Yanf M."/>
            <person name="Daum C."/>
            <person name="Ng V."/>
            <person name="Clum A."/>
            <person name="Ohm R."/>
            <person name="Martin F."/>
            <person name="Silar P."/>
            <person name="Natvig D."/>
            <person name="Lalanne C."/>
            <person name="Gautier V."/>
            <person name="Ament-Velasquez S.L."/>
            <person name="Kruys A."/>
            <person name="Hutchinson M.I."/>
            <person name="Powell A.J."/>
            <person name="Barry K."/>
            <person name="Miller A.N."/>
            <person name="Grigoriev I.V."/>
            <person name="Debuchy R."/>
            <person name="Gladieux P."/>
            <person name="Thoren M.H."/>
            <person name="Johannesson H."/>
        </authorList>
    </citation>
    <scope>NUCLEOTIDE SEQUENCE</scope>
    <source>
        <strain evidence="2">CBS 892.96</strain>
    </source>
</reference>
<feature type="non-terminal residue" evidence="2">
    <location>
        <position position="98"/>
    </location>
</feature>
<organism evidence="2 3">
    <name type="scientific">Triangularia setosa</name>
    <dbReference type="NCBI Taxonomy" id="2587417"/>
    <lineage>
        <taxon>Eukaryota</taxon>
        <taxon>Fungi</taxon>
        <taxon>Dikarya</taxon>
        <taxon>Ascomycota</taxon>
        <taxon>Pezizomycotina</taxon>
        <taxon>Sordariomycetes</taxon>
        <taxon>Sordariomycetidae</taxon>
        <taxon>Sordariales</taxon>
        <taxon>Podosporaceae</taxon>
        <taxon>Triangularia</taxon>
    </lineage>
</organism>
<proteinExistence type="predicted"/>
<keyword evidence="3" id="KW-1185">Reference proteome</keyword>
<dbReference type="Proteomes" id="UP001302321">
    <property type="component" value="Unassembled WGS sequence"/>
</dbReference>
<keyword evidence="1" id="KW-0472">Membrane</keyword>
<feature type="transmembrane region" description="Helical" evidence="1">
    <location>
        <begin position="56"/>
        <end position="76"/>
    </location>
</feature>
<evidence type="ECO:0000256" key="1">
    <source>
        <dbReference type="SAM" id="Phobius"/>
    </source>
</evidence>
<evidence type="ECO:0000313" key="3">
    <source>
        <dbReference type="Proteomes" id="UP001302321"/>
    </source>
</evidence>
<dbReference type="EMBL" id="MU866279">
    <property type="protein sequence ID" value="KAK4174494.1"/>
    <property type="molecule type" value="Genomic_DNA"/>
</dbReference>
<evidence type="ECO:0000313" key="2">
    <source>
        <dbReference type="EMBL" id="KAK4174494.1"/>
    </source>
</evidence>
<accession>A0AAN6W314</accession>
<dbReference type="AlphaFoldDB" id="A0AAN6W314"/>
<feature type="non-terminal residue" evidence="2">
    <location>
        <position position="1"/>
    </location>
</feature>
<keyword evidence="1" id="KW-0812">Transmembrane</keyword>